<name>A0A538SM47_UNCEI</name>
<feature type="transmembrane region" description="Helical" evidence="2">
    <location>
        <begin position="58"/>
        <end position="77"/>
    </location>
</feature>
<dbReference type="EMBL" id="VBOS01000322">
    <property type="protein sequence ID" value="TMQ52427.1"/>
    <property type="molecule type" value="Genomic_DNA"/>
</dbReference>
<dbReference type="Proteomes" id="UP000317716">
    <property type="component" value="Unassembled WGS sequence"/>
</dbReference>
<evidence type="ECO:0000256" key="2">
    <source>
        <dbReference type="SAM" id="Phobius"/>
    </source>
</evidence>
<comment type="caution">
    <text evidence="3">The sequence shown here is derived from an EMBL/GenBank/DDBJ whole genome shotgun (WGS) entry which is preliminary data.</text>
</comment>
<organism evidence="3 4">
    <name type="scientific">Eiseniibacteriota bacterium</name>
    <dbReference type="NCBI Taxonomy" id="2212470"/>
    <lineage>
        <taxon>Bacteria</taxon>
        <taxon>Candidatus Eiseniibacteriota</taxon>
    </lineage>
</organism>
<keyword evidence="2" id="KW-0812">Transmembrane</keyword>
<evidence type="ECO:0000313" key="3">
    <source>
        <dbReference type="EMBL" id="TMQ52427.1"/>
    </source>
</evidence>
<proteinExistence type="predicted"/>
<evidence type="ECO:0000313" key="4">
    <source>
        <dbReference type="Proteomes" id="UP000317716"/>
    </source>
</evidence>
<keyword evidence="2" id="KW-1133">Transmembrane helix</keyword>
<gene>
    <name evidence="3" type="ORF">E6K72_09165</name>
</gene>
<evidence type="ECO:0000256" key="1">
    <source>
        <dbReference type="SAM" id="MobiDB-lite"/>
    </source>
</evidence>
<reference evidence="3 4" key="1">
    <citation type="journal article" date="2019" name="Nat. Microbiol.">
        <title>Mediterranean grassland soil C-N compound turnover is dependent on rainfall and depth, and is mediated by genomically divergent microorganisms.</title>
        <authorList>
            <person name="Diamond S."/>
            <person name="Andeer P.F."/>
            <person name="Li Z."/>
            <person name="Crits-Christoph A."/>
            <person name="Burstein D."/>
            <person name="Anantharaman K."/>
            <person name="Lane K.R."/>
            <person name="Thomas B.C."/>
            <person name="Pan C."/>
            <person name="Northen T.R."/>
            <person name="Banfield J.F."/>
        </authorList>
    </citation>
    <scope>NUCLEOTIDE SEQUENCE [LARGE SCALE GENOMIC DNA]</scope>
    <source>
        <strain evidence="3">WS_2</strain>
    </source>
</reference>
<feature type="compositionally biased region" description="Gly residues" evidence="1">
    <location>
        <begin position="84"/>
        <end position="99"/>
    </location>
</feature>
<protein>
    <submittedName>
        <fullName evidence="3">Uncharacterized protein</fullName>
    </submittedName>
</protein>
<feature type="region of interest" description="Disordered" evidence="1">
    <location>
        <begin position="79"/>
        <end position="99"/>
    </location>
</feature>
<keyword evidence="2" id="KW-0472">Membrane</keyword>
<dbReference type="AlphaFoldDB" id="A0A538SM47"/>
<accession>A0A538SM47</accession>
<sequence length="99" mass="10434">MRIVTRDGLLYEFDYATFREDSLVGYKRRDTESHVEDYASLGVPLEQVAAMSTRQVDWVRTGLVGGVGLLVVLVGAYKASQSSNGGGGGTGGGGRPPPG</sequence>